<dbReference type="EMBL" id="ACIS01000006">
    <property type="protein sequence ID" value="EEG08051.1"/>
    <property type="molecule type" value="Genomic_DNA"/>
</dbReference>
<reference evidence="1 2" key="1">
    <citation type="submission" date="2009-02" db="EMBL/GenBank/DDBJ databases">
        <title>Sequencing of the draft genome and assembly of Lutiella nitroferrum 2002.</title>
        <authorList>
            <consortium name="US DOE Joint Genome Institute (JGI-PGF)"/>
            <person name="Lucas S."/>
            <person name="Copeland A."/>
            <person name="Lapidus A."/>
            <person name="Glavina del Rio T."/>
            <person name="Tice H."/>
            <person name="Bruce D."/>
            <person name="Goodwin L."/>
            <person name="Pitluck S."/>
            <person name="Larimer F."/>
            <person name="Land M.L."/>
            <person name="Hauser L."/>
            <person name="Coates J.D."/>
        </authorList>
    </citation>
    <scope>NUCLEOTIDE SEQUENCE [LARGE SCALE GENOMIC DNA]</scope>
    <source>
        <strain evidence="1 2">2002</strain>
    </source>
</reference>
<organism evidence="1 2">
    <name type="scientific">Pseudogulbenkiania ferrooxidans 2002</name>
    <dbReference type="NCBI Taxonomy" id="279714"/>
    <lineage>
        <taxon>Bacteria</taxon>
        <taxon>Pseudomonadati</taxon>
        <taxon>Pseudomonadota</taxon>
        <taxon>Betaproteobacteria</taxon>
        <taxon>Neisseriales</taxon>
        <taxon>Chromobacteriaceae</taxon>
        <taxon>Pseudogulbenkiania</taxon>
    </lineage>
</organism>
<gene>
    <name evidence="1" type="ORF">FuraDRAFT_2254</name>
</gene>
<sequence>MYDCQNDSCRDFAYDAGHTAPIQSTLKGTLVASAAHSDHLATLEQLSQFARQHGYPLRRREHLLELADVTLPDALAINARFGSALVISCDLRCHPPARFA</sequence>
<name>B9Z4G9_9NEIS</name>
<dbReference type="AlphaFoldDB" id="B9Z4G9"/>
<dbReference type="Proteomes" id="UP000003165">
    <property type="component" value="Unassembled WGS sequence"/>
</dbReference>
<dbReference type="RefSeq" id="WP_008954274.1">
    <property type="nucleotide sequence ID" value="NZ_ACIS01000006.1"/>
</dbReference>
<accession>B9Z4G9</accession>
<evidence type="ECO:0000313" key="1">
    <source>
        <dbReference type="EMBL" id="EEG08051.1"/>
    </source>
</evidence>
<proteinExistence type="predicted"/>
<comment type="caution">
    <text evidence="1">The sequence shown here is derived from an EMBL/GenBank/DDBJ whole genome shotgun (WGS) entry which is preliminary data.</text>
</comment>
<dbReference type="eggNOG" id="ENOG5033BYV">
    <property type="taxonomic scope" value="Bacteria"/>
</dbReference>
<keyword evidence="2" id="KW-1185">Reference proteome</keyword>
<evidence type="ECO:0000313" key="2">
    <source>
        <dbReference type="Proteomes" id="UP000003165"/>
    </source>
</evidence>
<protein>
    <submittedName>
        <fullName evidence="1">Uncharacterized protein</fullName>
    </submittedName>
</protein>